<dbReference type="Proteomes" id="UP000002770">
    <property type="component" value="Unassembled WGS sequence"/>
</dbReference>
<dbReference type="RefSeq" id="WP_006869722.1">
    <property type="nucleotide sequence ID" value="NZ_JH413802.1"/>
</dbReference>
<name>G9EKM5_9GAMM</name>
<proteinExistence type="predicted"/>
<organism evidence="2 3">
    <name type="scientific">Legionella drancourtii LLAP12</name>
    <dbReference type="NCBI Taxonomy" id="658187"/>
    <lineage>
        <taxon>Bacteria</taxon>
        <taxon>Pseudomonadati</taxon>
        <taxon>Pseudomonadota</taxon>
        <taxon>Gammaproteobacteria</taxon>
        <taxon>Legionellales</taxon>
        <taxon>Legionellaceae</taxon>
        <taxon>Legionella</taxon>
    </lineage>
</organism>
<dbReference type="InParanoid" id="G9EKM5"/>
<dbReference type="HOGENOM" id="CLU_1106074_0_0_6"/>
<sequence length="238" mass="26130">MKSIKLISSIALFSITLQVFAFNLHGHAVVQLGGYWSNQGNAQHINIEDLIGDDFTVTRSQSSNGLVGLGYFIDGQEKDLFNMAYGVNAFYLAKTGVSGYVVQEDLFTNLSYGYKVTHYPVYAVAKSMIHTKSPKYALTLDLGIGPNFMRTSNFQEQSLDDGVTIPDNVFSGHTATTFSAMTGVGVKFNNFFGPAPLECGYKFFYLGQGRLHKNTTQLLNTLHTGHDYANAVMCSIVV</sequence>
<keyword evidence="3" id="KW-1185">Reference proteome</keyword>
<feature type="chain" id="PRO_5003521202" description="Outer membrane protein beta-barrel domain-containing protein" evidence="1">
    <location>
        <begin position="22"/>
        <end position="238"/>
    </location>
</feature>
<dbReference type="EMBL" id="JH413802">
    <property type="protein sequence ID" value="EHL32158.1"/>
    <property type="molecule type" value="Genomic_DNA"/>
</dbReference>
<evidence type="ECO:0000313" key="2">
    <source>
        <dbReference type="EMBL" id="EHL32158.1"/>
    </source>
</evidence>
<gene>
    <name evidence="2" type="ORF">LDG_5761</name>
</gene>
<reference evidence="2 3" key="1">
    <citation type="journal article" date="2011" name="BMC Genomics">
        <title>Insight into cross-talk between intra-amoebal pathogens.</title>
        <authorList>
            <person name="Gimenez G."/>
            <person name="Bertelli C."/>
            <person name="Moliner C."/>
            <person name="Robert C."/>
            <person name="Raoult D."/>
            <person name="Fournier P.E."/>
            <person name="Greub G."/>
        </authorList>
    </citation>
    <scope>NUCLEOTIDE SEQUENCE [LARGE SCALE GENOMIC DNA]</scope>
    <source>
        <strain evidence="2 3">LLAP12</strain>
    </source>
</reference>
<evidence type="ECO:0000256" key="1">
    <source>
        <dbReference type="SAM" id="SignalP"/>
    </source>
</evidence>
<protein>
    <recommendedName>
        <fullName evidence="4">Outer membrane protein beta-barrel domain-containing protein</fullName>
    </recommendedName>
</protein>
<feature type="signal peptide" evidence="1">
    <location>
        <begin position="1"/>
        <end position="21"/>
    </location>
</feature>
<dbReference type="AlphaFoldDB" id="G9EKM5"/>
<keyword evidence="1" id="KW-0732">Signal</keyword>
<dbReference type="STRING" id="658187.LDG_5761"/>
<evidence type="ECO:0008006" key="4">
    <source>
        <dbReference type="Google" id="ProtNLM"/>
    </source>
</evidence>
<evidence type="ECO:0000313" key="3">
    <source>
        <dbReference type="Proteomes" id="UP000002770"/>
    </source>
</evidence>
<accession>G9EKM5</accession>
<dbReference type="eggNOG" id="ENOG5033WIG">
    <property type="taxonomic scope" value="Bacteria"/>
</dbReference>